<dbReference type="PANTHER" id="PTHR21503">
    <property type="entry name" value="F-BOX-CONTAINING HYPOTHETICAL PROTEIN C.ELEGANS"/>
    <property type="match status" value="1"/>
</dbReference>
<evidence type="ECO:0000259" key="1">
    <source>
        <dbReference type="PROSITE" id="PS50181"/>
    </source>
</evidence>
<gene>
    <name evidence="2" type="ORF">CRE_22034</name>
</gene>
<dbReference type="STRING" id="31234.E3N3H2"/>
<dbReference type="CTD" id="9827763"/>
<dbReference type="EMBL" id="DS268519">
    <property type="protein sequence ID" value="EFO85061.1"/>
    <property type="molecule type" value="Genomic_DNA"/>
</dbReference>
<dbReference type="RefSeq" id="XP_003097070.2">
    <property type="nucleotide sequence ID" value="XM_003097022.2"/>
</dbReference>
<feature type="domain" description="F-box" evidence="1">
    <location>
        <begin position="4"/>
        <end position="62"/>
    </location>
</feature>
<reference evidence="2" key="1">
    <citation type="submission" date="2007-07" db="EMBL/GenBank/DDBJ databases">
        <title>PCAP assembly of the Caenorhabditis remanei genome.</title>
        <authorList>
            <consortium name="The Caenorhabditis remanei Sequencing Consortium"/>
            <person name="Wilson R.K."/>
        </authorList>
    </citation>
    <scope>NUCLEOTIDE SEQUENCE [LARGE SCALE GENOMIC DNA]</scope>
    <source>
        <strain evidence="2">PB4641</strain>
    </source>
</reference>
<dbReference type="PANTHER" id="PTHR21503:SF52">
    <property type="entry name" value="F-BOX DOMAIN-CONTAINING PROTEIN"/>
    <property type="match status" value="1"/>
</dbReference>
<evidence type="ECO:0000313" key="3">
    <source>
        <dbReference type="Proteomes" id="UP000008281"/>
    </source>
</evidence>
<dbReference type="Pfam" id="PF07735">
    <property type="entry name" value="FBA_2"/>
    <property type="match status" value="1"/>
</dbReference>
<dbReference type="KEGG" id="crq:GCK72_003137"/>
<dbReference type="Proteomes" id="UP000008281">
    <property type="component" value="Unassembled WGS sequence"/>
</dbReference>
<dbReference type="InterPro" id="IPR012885">
    <property type="entry name" value="F-box_Sdz-33"/>
</dbReference>
<protein>
    <recommendedName>
        <fullName evidence="1">F-box domain-containing protein</fullName>
    </recommendedName>
</protein>
<name>E3N3H2_CAERE</name>
<sequence length="314" mass="36150">MSSPFPLLRLPRLVLSDVFKLLNIEEKFKLSLCSKKISTQIINARLYSENVTIDLNMLYQRIEVSSENNKDTLNIFNYYDCEASNNPDIHQYRIEERTVPVFSAGLGITLYWKNLGEGFLSVIRYLLKIFRCKFSISNDYNSDLYGKAISELFDLQVEFKKLVICFNLLKNQHLLWNKMSRNLGLVEDLNLSSIPGPLFRPVFTSWPQKISITSSYWFTLESLLTCTCNTITLGWSLLENKDLDKILKNWKTGGFPNLKCLKIHGESITNNGTMILGMNFRELDGKVIQTDDGSKKATIKLYLYNIKMSVTPSE</sequence>
<dbReference type="InParanoid" id="E3N3H2"/>
<dbReference type="PROSITE" id="PS50181">
    <property type="entry name" value="FBOX"/>
    <property type="match status" value="1"/>
</dbReference>
<dbReference type="eggNOG" id="ENOG502RT6G">
    <property type="taxonomic scope" value="Eukaryota"/>
</dbReference>
<dbReference type="AlphaFoldDB" id="E3N3H2"/>
<evidence type="ECO:0000313" key="2">
    <source>
        <dbReference type="EMBL" id="EFO85061.1"/>
    </source>
</evidence>
<dbReference type="HOGENOM" id="CLU_028840_6_0_1"/>
<proteinExistence type="predicted"/>
<dbReference type="InterPro" id="IPR001810">
    <property type="entry name" value="F-box_dom"/>
</dbReference>
<keyword evidence="3" id="KW-1185">Reference proteome</keyword>
<dbReference type="Pfam" id="PF00646">
    <property type="entry name" value="F-box"/>
    <property type="match status" value="1"/>
</dbReference>
<organism evidence="3">
    <name type="scientific">Caenorhabditis remanei</name>
    <name type="common">Caenorhabditis vulgaris</name>
    <dbReference type="NCBI Taxonomy" id="31234"/>
    <lineage>
        <taxon>Eukaryota</taxon>
        <taxon>Metazoa</taxon>
        <taxon>Ecdysozoa</taxon>
        <taxon>Nematoda</taxon>
        <taxon>Chromadorea</taxon>
        <taxon>Rhabditida</taxon>
        <taxon>Rhabditina</taxon>
        <taxon>Rhabditomorpha</taxon>
        <taxon>Rhabditoidea</taxon>
        <taxon>Rhabditidae</taxon>
        <taxon>Peloderinae</taxon>
        <taxon>Caenorhabditis</taxon>
    </lineage>
</organism>
<dbReference type="GeneID" id="9827763"/>
<dbReference type="OrthoDB" id="5910138at2759"/>
<accession>E3N3H2</accession>